<reference evidence="4 6" key="2">
    <citation type="journal article" date="2013" name="Nature">
        <title>Insights into bilaterian evolution from three spiralian genomes.</title>
        <authorList>
            <person name="Simakov O."/>
            <person name="Marletaz F."/>
            <person name="Cho S.J."/>
            <person name="Edsinger-Gonzales E."/>
            <person name="Havlak P."/>
            <person name="Hellsten U."/>
            <person name="Kuo D.H."/>
            <person name="Larsson T."/>
            <person name="Lv J."/>
            <person name="Arendt D."/>
            <person name="Savage R."/>
            <person name="Osoegawa K."/>
            <person name="de Jong P."/>
            <person name="Grimwood J."/>
            <person name="Chapman J.A."/>
            <person name="Shapiro H."/>
            <person name="Aerts A."/>
            <person name="Otillar R.P."/>
            <person name="Terry A.Y."/>
            <person name="Boore J.L."/>
            <person name="Grigoriev I.V."/>
            <person name="Lindberg D.R."/>
            <person name="Seaver E.C."/>
            <person name="Weisblat D.A."/>
            <person name="Putnam N.H."/>
            <person name="Rokhsar D.S."/>
        </authorList>
    </citation>
    <scope>NUCLEOTIDE SEQUENCE</scope>
    <source>
        <strain evidence="4 6">I ESC-2004</strain>
    </source>
</reference>
<feature type="domain" description="Tyrosine-protein phosphatase" evidence="2">
    <location>
        <begin position="111"/>
        <end position="340"/>
    </location>
</feature>
<dbReference type="EMBL" id="AMQN01013560">
    <property type="status" value="NOT_ANNOTATED_CDS"/>
    <property type="molecule type" value="Genomic_DNA"/>
</dbReference>
<dbReference type="GO" id="GO:0004725">
    <property type="term" value="F:protein tyrosine phosphatase activity"/>
    <property type="evidence" value="ECO:0007669"/>
    <property type="project" value="InterPro"/>
</dbReference>
<dbReference type="InterPro" id="IPR029021">
    <property type="entry name" value="Prot-tyrosine_phosphatase-like"/>
</dbReference>
<evidence type="ECO:0000313" key="6">
    <source>
        <dbReference type="Proteomes" id="UP000014760"/>
    </source>
</evidence>
<dbReference type="Proteomes" id="UP000014760">
    <property type="component" value="Unassembled WGS sequence"/>
</dbReference>
<reference evidence="5" key="3">
    <citation type="submission" date="2015-06" db="UniProtKB">
        <authorList>
            <consortium name="EnsemblMetazoa"/>
        </authorList>
    </citation>
    <scope>IDENTIFICATION</scope>
</reference>
<dbReference type="InterPro" id="IPR050348">
    <property type="entry name" value="Protein-Tyr_Phosphatase"/>
</dbReference>
<proteinExistence type="predicted"/>
<dbReference type="SUPFAM" id="SSF52799">
    <property type="entry name" value="(Phosphotyrosine protein) phosphatases II"/>
    <property type="match status" value="2"/>
</dbReference>
<dbReference type="AlphaFoldDB" id="R7TET1"/>
<feature type="domain" description="Tyrosine specific protein phosphatases" evidence="3">
    <location>
        <begin position="238"/>
        <end position="331"/>
    </location>
</feature>
<keyword evidence="1" id="KW-0812">Transmembrane</keyword>
<evidence type="ECO:0000259" key="2">
    <source>
        <dbReference type="PROSITE" id="PS50055"/>
    </source>
</evidence>
<evidence type="ECO:0000313" key="4">
    <source>
        <dbReference type="EMBL" id="ELT91992.1"/>
    </source>
</evidence>
<dbReference type="CDD" id="cd00047">
    <property type="entry name" value="PTPc"/>
    <property type="match status" value="1"/>
</dbReference>
<dbReference type="Pfam" id="PF00102">
    <property type="entry name" value="Y_phosphatase"/>
    <property type="match status" value="2"/>
</dbReference>
<reference evidence="6" key="1">
    <citation type="submission" date="2012-12" db="EMBL/GenBank/DDBJ databases">
        <authorList>
            <person name="Hellsten U."/>
            <person name="Grimwood J."/>
            <person name="Chapman J.A."/>
            <person name="Shapiro H."/>
            <person name="Aerts A."/>
            <person name="Otillar R.P."/>
            <person name="Terry A.Y."/>
            <person name="Boore J.L."/>
            <person name="Simakov O."/>
            <person name="Marletaz F."/>
            <person name="Cho S.-J."/>
            <person name="Edsinger-Gonzales E."/>
            <person name="Havlak P."/>
            <person name="Kuo D.-H."/>
            <person name="Larsson T."/>
            <person name="Lv J."/>
            <person name="Arendt D."/>
            <person name="Savage R."/>
            <person name="Osoegawa K."/>
            <person name="de Jong P."/>
            <person name="Lindberg D.R."/>
            <person name="Seaver E.C."/>
            <person name="Weisblat D.A."/>
            <person name="Putnam N.H."/>
            <person name="Grigoriev I.V."/>
            <person name="Rokhsar D.S."/>
        </authorList>
    </citation>
    <scope>NUCLEOTIDE SEQUENCE</scope>
    <source>
        <strain evidence="6">I ESC-2004</strain>
    </source>
</reference>
<name>R7TET1_CAPTE</name>
<dbReference type="PANTHER" id="PTHR19134:SF449">
    <property type="entry name" value="TYROSINE-PROTEIN PHOSPHATASE 1"/>
    <property type="match status" value="1"/>
</dbReference>
<dbReference type="Gene3D" id="3.90.190.10">
    <property type="entry name" value="Protein tyrosine phosphatase superfamily"/>
    <property type="match status" value="2"/>
</dbReference>
<feature type="domain" description="Tyrosine-protein phosphatase" evidence="2">
    <location>
        <begin position="350"/>
        <end position="560"/>
    </location>
</feature>
<dbReference type="OrthoDB" id="5981934at2759"/>
<organism evidence="4">
    <name type="scientific">Capitella teleta</name>
    <name type="common">Polychaete worm</name>
    <dbReference type="NCBI Taxonomy" id="283909"/>
    <lineage>
        <taxon>Eukaryota</taxon>
        <taxon>Metazoa</taxon>
        <taxon>Spiralia</taxon>
        <taxon>Lophotrochozoa</taxon>
        <taxon>Annelida</taxon>
        <taxon>Polychaeta</taxon>
        <taxon>Sedentaria</taxon>
        <taxon>Scolecida</taxon>
        <taxon>Capitellidae</taxon>
        <taxon>Capitella</taxon>
    </lineage>
</organism>
<dbReference type="InterPro" id="IPR016130">
    <property type="entry name" value="Tyr_Pase_AS"/>
</dbReference>
<dbReference type="InterPro" id="IPR000242">
    <property type="entry name" value="PTP_cat"/>
</dbReference>
<keyword evidence="1" id="KW-1133">Transmembrane helix</keyword>
<dbReference type="PROSITE" id="PS50055">
    <property type="entry name" value="TYR_PHOSPHATASE_PTP"/>
    <property type="match status" value="2"/>
</dbReference>
<evidence type="ECO:0000313" key="5">
    <source>
        <dbReference type="EnsemblMetazoa" id="CapteP190735"/>
    </source>
</evidence>
<dbReference type="PROSITE" id="PS00383">
    <property type="entry name" value="TYR_PHOSPHATASE_1"/>
    <property type="match status" value="1"/>
</dbReference>
<dbReference type="PRINTS" id="PR00700">
    <property type="entry name" value="PRTYPHPHTASE"/>
</dbReference>
<dbReference type="SMART" id="SM00194">
    <property type="entry name" value="PTPc"/>
    <property type="match status" value="1"/>
</dbReference>
<dbReference type="PROSITE" id="PS50056">
    <property type="entry name" value="TYR_PHOSPHATASE_2"/>
    <property type="match status" value="1"/>
</dbReference>
<dbReference type="EMBL" id="AMQN01013559">
    <property type="status" value="NOT_ANNOTATED_CDS"/>
    <property type="molecule type" value="Genomic_DNA"/>
</dbReference>
<evidence type="ECO:0008006" key="7">
    <source>
        <dbReference type="Google" id="ProtNLM"/>
    </source>
</evidence>
<dbReference type="InterPro" id="IPR003595">
    <property type="entry name" value="Tyr_Pase_cat"/>
</dbReference>
<dbReference type="PANTHER" id="PTHR19134">
    <property type="entry name" value="RECEPTOR-TYPE TYROSINE-PROTEIN PHOSPHATASE"/>
    <property type="match status" value="1"/>
</dbReference>
<dbReference type="SMART" id="SM00404">
    <property type="entry name" value="PTPc_motif"/>
    <property type="match status" value="2"/>
</dbReference>
<feature type="transmembrane region" description="Helical" evidence="1">
    <location>
        <begin position="20"/>
        <end position="44"/>
    </location>
</feature>
<accession>R7TET1</accession>
<dbReference type="EnsemblMetazoa" id="CapteT190735">
    <property type="protein sequence ID" value="CapteP190735"/>
    <property type="gene ID" value="CapteG190735"/>
</dbReference>
<keyword evidence="1" id="KW-0472">Membrane</keyword>
<dbReference type="HOGENOM" id="CLU_461711_0_0_1"/>
<protein>
    <recommendedName>
        <fullName evidence="7">Protein-tyrosine-phosphatase</fullName>
    </recommendedName>
</protein>
<sequence length="591" mass="67456">MPRVSYSMPGESSSKTDVILISTIAATATLIVVIGVVILMVVLIRRRRNRTSRMENTLPGDHGFDNDVDYDSIHDTGVMDDDYESISQLERGATTQGDDPYVSTEDAMRTLPLQDRIDSERIPIKRLKEFVQDIRLGHLSLKSDLESMPISRAQALYANQPELRDQQRFQNILPCPLDRTVDSFWRMVWEQKIHCIAMLSKLFEKDQNVSEKYWPDTEDTYKSYGGIQVKINKETHWMDFIQRTMTVKKDRVPLHAIGVLKLLSKVVQLSKYFLSSVLVHCSSGSGRTGTFIALHHLIEELETSDGVNVFDRVLSLRLSRTLMVQSVEQYHFLHQAALEALTLGTAGISFPNATISRTALHSHASYLTEQIQGFRSQSSYIVTQWPLEETMVDFWRLVMDYRVKDVFLLEQASVKSGFPSFFESQSLKYGNLSVKCDHVCREKGSVYCDFHIQRQINDTHPLQFDEHKSTLHTIGGYSPIETVIAMQRIIQQSDSVAVLVCSDGAACCGWYAAAFNIMDNYDDQYEIDVFYMVHQIKSIRPEFVTLKDQLHKLHKFGKEYVKHQKKLKLENNTMSSSGIGSVSTLSIDEVF</sequence>
<evidence type="ECO:0000259" key="3">
    <source>
        <dbReference type="PROSITE" id="PS50056"/>
    </source>
</evidence>
<dbReference type="EMBL" id="KB310300">
    <property type="protein sequence ID" value="ELT91992.1"/>
    <property type="molecule type" value="Genomic_DNA"/>
</dbReference>
<keyword evidence="6" id="KW-1185">Reference proteome</keyword>
<dbReference type="STRING" id="283909.R7TET1"/>
<dbReference type="InterPro" id="IPR000387">
    <property type="entry name" value="Tyr_Pase_dom"/>
</dbReference>
<gene>
    <name evidence="4" type="ORF">CAPTEDRAFT_190735</name>
</gene>
<evidence type="ECO:0000256" key="1">
    <source>
        <dbReference type="SAM" id="Phobius"/>
    </source>
</evidence>